<sequence length="188" mass="20995">MKRAWKILQDGILILTPFVLTIYVGLFILEFINKVGKDLLGLTRWGDMRGAGLLVMLGLIVVVGLLWQSQKVRHALGILEQKMMSIRSLNSFYRIVKELTRTAIGRKQPFSRVVLVNRPNGEKQLGLLTTEDLTALELPESLVTVFLPLGMQLGGHLVLIPKELLEPVDMTVEAALRFCFTGGVSIKE</sequence>
<feature type="transmembrane region" description="Helical" evidence="1">
    <location>
        <begin position="12"/>
        <end position="29"/>
    </location>
</feature>
<dbReference type="Proteomes" id="UP000245634">
    <property type="component" value="Unassembled WGS sequence"/>
</dbReference>
<dbReference type="Pfam" id="PF04367">
    <property type="entry name" value="DUF502"/>
    <property type="match status" value="1"/>
</dbReference>
<dbReference type="PANTHER" id="PTHR31876:SF26">
    <property type="entry name" value="PROTEIN LIKE COV 2"/>
    <property type="match status" value="1"/>
</dbReference>
<comment type="caution">
    <text evidence="2">The sequence shown here is derived from an EMBL/GenBank/DDBJ whole genome shotgun (WGS) entry which is preliminary data.</text>
</comment>
<name>A0A316D4G7_9BACL</name>
<dbReference type="PANTHER" id="PTHR31876">
    <property type="entry name" value="COV-LIKE PROTEIN 1"/>
    <property type="match status" value="1"/>
</dbReference>
<keyword evidence="1" id="KW-0812">Transmembrane</keyword>
<dbReference type="AlphaFoldDB" id="A0A316D4G7"/>
<keyword evidence="1" id="KW-1133">Transmembrane helix</keyword>
<dbReference type="OrthoDB" id="9780267at2"/>
<feature type="transmembrane region" description="Helical" evidence="1">
    <location>
        <begin position="49"/>
        <end position="67"/>
    </location>
</feature>
<evidence type="ECO:0000256" key="1">
    <source>
        <dbReference type="SAM" id="Phobius"/>
    </source>
</evidence>
<evidence type="ECO:0000313" key="3">
    <source>
        <dbReference type="Proteomes" id="UP000245634"/>
    </source>
</evidence>
<keyword evidence="3" id="KW-1185">Reference proteome</keyword>
<organism evidence="2 3">
    <name type="scientific">Tumebacillus permanentifrigoris</name>
    <dbReference type="NCBI Taxonomy" id="378543"/>
    <lineage>
        <taxon>Bacteria</taxon>
        <taxon>Bacillati</taxon>
        <taxon>Bacillota</taxon>
        <taxon>Bacilli</taxon>
        <taxon>Bacillales</taxon>
        <taxon>Alicyclobacillaceae</taxon>
        <taxon>Tumebacillus</taxon>
    </lineage>
</organism>
<proteinExistence type="predicted"/>
<protein>
    <submittedName>
        <fullName evidence="2">Putative membrane protein</fullName>
    </submittedName>
</protein>
<dbReference type="EMBL" id="QGGL01000018">
    <property type="protein sequence ID" value="PWK06990.1"/>
    <property type="molecule type" value="Genomic_DNA"/>
</dbReference>
<dbReference type="RefSeq" id="WP_109690728.1">
    <property type="nucleotide sequence ID" value="NZ_QGGL01000018.1"/>
</dbReference>
<gene>
    <name evidence="2" type="ORF">C7459_11860</name>
</gene>
<accession>A0A316D4G7</accession>
<dbReference type="InterPro" id="IPR007462">
    <property type="entry name" value="COV1-like"/>
</dbReference>
<evidence type="ECO:0000313" key="2">
    <source>
        <dbReference type="EMBL" id="PWK06990.1"/>
    </source>
</evidence>
<reference evidence="2 3" key="1">
    <citation type="submission" date="2018-05" db="EMBL/GenBank/DDBJ databases">
        <title>Genomic Encyclopedia of Type Strains, Phase IV (KMG-IV): sequencing the most valuable type-strain genomes for metagenomic binning, comparative biology and taxonomic classification.</title>
        <authorList>
            <person name="Goeker M."/>
        </authorList>
    </citation>
    <scope>NUCLEOTIDE SEQUENCE [LARGE SCALE GENOMIC DNA]</scope>
    <source>
        <strain evidence="2 3">DSM 18773</strain>
    </source>
</reference>
<keyword evidence="1" id="KW-0472">Membrane</keyword>